<name>A0A8H7QYT6_9FUNG</name>
<dbReference type="PANTHER" id="PTHR12300:SF161">
    <property type="entry name" value="RECEPTOR EXPRESSION-ENHANCING PROTEIN"/>
    <property type="match status" value="1"/>
</dbReference>
<dbReference type="InterPro" id="IPR004345">
    <property type="entry name" value="TB2_DP1_HVA22"/>
</dbReference>
<feature type="transmembrane region" description="Helical" evidence="6">
    <location>
        <begin position="74"/>
        <end position="96"/>
    </location>
</feature>
<reference evidence="8" key="1">
    <citation type="submission" date="2020-12" db="EMBL/GenBank/DDBJ databases">
        <title>Metabolic potential, ecology and presence of endohyphal bacteria is reflected in genomic diversity of Mucoromycotina.</title>
        <authorList>
            <person name="Muszewska A."/>
            <person name="Okrasinska A."/>
            <person name="Steczkiewicz K."/>
            <person name="Drgas O."/>
            <person name="Orlowska M."/>
            <person name="Perlinska-Lenart U."/>
            <person name="Aleksandrzak-Piekarczyk T."/>
            <person name="Szatraj K."/>
            <person name="Zielenkiewicz U."/>
            <person name="Pilsyk S."/>
            <person name="Malc E."/>
            <person name="Mieczkowski P."/>
            <person name="Kruszewska J.S."/>
            <person name="Biernat P."/>
            <person name="Pawlowska J."/>
        </authorList>
    </citation>
    <scope>NUCLEOTIDE SEQUENCE</scope>
    <source>
        <strain evidence="8">CBS 226.32</strain>
    </source>
</reference>
<feature type="compositionally biased region" description="Polar residues" evidence="7">
    <location>
        <begin position="1"/>
        <end position="12"/>
    </location>
</feature>
<feature type="region of interest" description="Disordered" evidence="7">
    <location>
        <begin position="1"/>
        <end position="21"/>
    </location>
</feature>
<evidence type="ECO:0000313" key="9">
    <source>
        <dbReference type="Proteomes" id="UP000650833"/>
    </source>
</evidence>
<keyword evidence="3 6" id="KW-0812">Transmembrane</keyword>
<evidence type="ECO:0000256" key="2">
    <source>
        <dbReference type="ARBA" id="ARBA00008573"/>
    </source>
</evidence>
<comment type="subcellular location">
    <subcellularLocation>
        <location evidence="1 6">Membrane</location>
        <topology evidence="1 6">Multi-pass membrane protein</topology>
    </subcellularLocation>
</comment>
<dbReference type="GO" id="GO:0016020">
    <property type="term" value="C:membrane"/>
    <property type="evidence" value="ECO:0007669"/>
    <property type="project" value="UniProtKB-SubCell"/>
</dbReference>
<keyword evidence="5 6" id="KW-0472">Membrane</keyword>
<protein>
    <recommendedName>
        <fullName evidence="6">Protein YOP1</fullName>
    </recommendedName>
</protein>
<keyword evidence="9" id="KW-1185">Reference proteome</keyword>
<evidence type="ECO:0000256" key="1">
    <source>
        <dbReference type="ARBA" id="ARBA00004141"/>
    </source>
</evidence>
<dbReference type="OrthoDB" id="10009287at2759"/>
<comment type="caution">
    <text evidence="8">The sequence shown here is derived from an EMBL/GenBank/DDBJ whole genome shotgun (WGS) entry which is preliminary data.</text>
</comment>
<evidence type="ECO:0000256" key="6">
    <source>
        <dbReference type="RuleBase" id="RU362006"/>
    </source>
</evidence>
<evidence type="ECO:0000313" key="8">
    <source>
        <dbReference type="EMBL" id="KAG2201304.1"/>
    </source>
</evidence>
<comment type="caution">
    <text evidence="6">Lacks conserved residue(s) required for the propagation of feature annotation.</text>
</comment>
<sequence length="210" mass="24156">MSTPVVNSNTTGRPVPSISAQSPDAKAQAQAAAMNALDFFKNKSNFYLTRLDRELSKHEFTNDIERRTGVPKTYFVLGISIILFLMIFLNLGAQLLTNAISWIYPAYASFKAIESPDTDDDTQWLTYWTVIGFAQMVEYFSDILLFWFPFYYTFKTIFVLWLILPQFRGAQIAYERFLRPFLLNAQPGIDRRTDKFTKPFTTAFGSDKAQ</sequence>
<dbReference type="Pfam" id="PF03134">
    <property type="entry name" value="TB2_DP1_HVA22"/>
    <property type="match status" value="1"/>
</dbReference>
<dbReference type="Proteomes" id="UP000650833">
    <property type="component" value="Unassembled WGS sequence"/>
</dbReference>
<dbReference type="AlphaFoldDB" id="A0A8H7QYT6"/>
<evidence type="ECO:0000256" key="3">
    <source>
        <dbReference type="ARBA" id="ARBA00022692"/>
    </source>
</evidence>
<comment type="similarity">
    <text evidence="2 6">Belongs to the DP1 family.</text>
</comment>
<proteinExistence type="inferred from homology"/>
<dbReference type="PANTHER" id="PTHR12300">
    <property type="entry name" value="HVA22-LIKE PROTEINS"/>
    <property type="match status" value="1"/>
</dbReference>
<evidence type="ECO:0000256" key="7">
    <source>
        <dbReference type="SAM" id="MobiDB-lite"/>
    </source>
</evidence>
<organism evidence="8 9">
    <name type="scientific">Mucor plumbeus</name>
    <dbReference type="NCBI Taxonomy" id="97098"/>
    <lineage>
        <taxon>Eukaryota</taxon>
        <taxon>Fungi</taxon>
        <taxon>Fungi incertae sedis</taxon>
        <taxon>Mucoromycota</taxon>
        <taxon>Mucoromycotina</taxon>
        <taxon>Mucoromycetes</taxon>
        <taxon>Mucorales</taxon>
        <taxon>Mucorineae</taxon>
        <taxon>Mucoraceae</taxon>
        <taxon>Mucor</taxon>
    </lineage>
</organism>
<feature type="transmembrane region" description="Helical" evidence="6">
    <location>
        <begin position="143"/>
        <end position="164"/>
    </location>
</feature>
<dbReference type="EMBL" id="JAEPRC010000289">
    <property type="protein sequence ID" value="KAG2201304.1"/>
    <property type="molecule type" value="Genomic_DNA"/>
</dbReference>
<evidence type="ECO:0000256" key="5">
    <source>
        <dbReference type="ARBA" id="ARBA00023136"/>
    </source>
</evidence>
<accession>A0A8H7QYT6</accession>
<keyword evidence="4 6" id="KW-1133">Transmembrane helix</keyword>
<evidence type="ECO:0000256" key="4">
    <source>
        <dbReference type="ARBA" id="ARBA00022989"/>
    </source>
</evidence>
<gene>
    <name evidence="8" type="ORF">INT46_003881</name>
</gene>